<dbReference type="Gene3D" id="1.10.10.60">
    <property type="entry name" value="Homeodomain-like"/>
    <property type="match status" value="1"/>
</dbReference>
<dbReference type="AlphaFoldDB" id="A0A919B952"/>
<feature type="domain" description="HTH araC/xylS-type" evidence="4">
    <location>
        <begin position="181"/>
        <end position="278"/>
    </location>
</feature>
<dbReference type="GO" id="GO:0003700">
    <property type="term" value="F:DNA-binding transcription factor activity"/>
    <property type="evidence" value="ECO:0007669"/>
    <property type="project" value="InterPro"/>
</dbReference>
<dbReference type="InterPro" id="IPR014710">
    <property type="entry name" value="RmlC-like_jellyroll"/>
</dbReference>
<dbReference type="InterPro" id="IPR037923">
    <property type="entry name" value="HTH-like"/>
</dbReference>
<name>A0A919B952_9ACTN</name>
<dbReference type="SUPFAM" id="SSF51215">
    <property type="entry name" value="Regulatory protein AraC"/>
    <property type="match status" value="1"/>
</dbReference>
<accession>A0A919B952</accession>
<dbReference type="PROSITE" id="PS01124">
    <property type="entry name" value="HTH_ARAC_FAMILY_2"/>
    <property type="match status" value="1"/>
</dbReference>
<dbReference type="SUPFAM" id="SSF46689">
    <property type="entry name" value="Homeodomain-like"/>
    <property type="match status" value="2"/>
</dbReference>
<evidence type="ECO:0000259" key="4">
    <source>
        <dbReference type="PROSITE" id="PS01124"/>
    </source>
</evidence>
<gene>
    <name evidence="5" type="primary">altA</name>
    <name evidence="5" type="ORF">GCM10010218_53860</name>
</gene>
<dbReference type="Proteomes" id="UP000638313">
    <property type="component" value="Unassembled WGS sequence"/>
</dbReference>
<dbReference type="InterPro" id="IPR009057">
    <property type="entry name" value="Homeodomain-like_sf"/>
</dbReference>
<reference evidence="5" key="1">
    <citation type="journal article" date="2014" name="Int. J. Syst. Evol. Microbiol.">
        <title>Complete genome sequence of Corynebacterium casei LMG S-19264T (=DSM 44701T), isolated from a smear-ripened cheese.</title>
        <authorList>
            <consortium name="US DOE Joint Genome Institute (JGI-PGF)"/>
            <person name="Walter F."/>
            <person name="Albersmeier A."/>
            <person name="Kalinowski J."/>
            <person name="Ruckert C."/>
        </authorList>
    </citation>
    <scope>NUCLEOTIDE SEQUENCE</scope>
    <source>
        <strain evidence="5">JCM 4059</strain>
    </source>
</reference>
<dbReference type="Pfam" id="PF02311">
    <property type="entry name" value="AraC_binding"/>
    <property type="match status" value="1"/>
</dbReference>
<evidence type="ECO:0000313" key="6">
    <source>
        <dbReference type="Proteomes" id="UP000638313"/>
    </source>
</evidence>
<proteinExistence type="predicted"/>
<evidence type="ECO:0000256" key="3">
    <source>
        <dbReference type="ARBA" id="ARBA00023163"/>
    </source>
</evidence>
<dbReference type="Gene3D" id="2.60.120.10">
    <property type="entry name" value="Jelly Rolls"/>
    <property type="match status" value="1"/>
</dbReference>
<evidence type="ECO:0000256" key="1">
    <source>
        <dbReference type="ARBA" id="ARBA00023015"/>
    </source>
</evidence>
<sequence>MGEPRDLSTYWRPAVGGVEVLHAHFRRHRYPRHTHDAVTVALVDSGAASFLYRGETHTAAAGDVFVIDAGEVHTGVLAHPQGYRYRVLYLAPGTLERLQDDDSAGDRARRRASGYRETVIRDTRLAALLGRVHDALRPPGNPMLQEVLLARFARALAEGYGYGPVDAVRPEPPRAGHRAVAMARAYLEDRLADKVSLHDLAAQTCVSPYRLARLFNAEVGMPPHTFQNLLRVQRARQLLAGGARAAGIAREVGFYDQAHLNRVFKRYTGVTPHQFRVGTRGPR</sequence>
<keyword evidence="6" id="KW-1185">Reference proteome</keyword>
<protein>
    <submittedName>
        <fullName evidence="5">AraC family transcriptional regulator</fullName>
    </submittedName>
</protein>
<reference evidence="5" key="2">
    <citation type="submission" date="2020-09" db="EMBL/GenBank/DDBJ databases">
        <authorList>
            <person name="Sun Q."/>
            <person name="Ohkuma M."/>
        </authorList>
    </citation>
    <scope>NUCLEOTIDE SEQUENCE</scope>
    <source>
        <strain evidence="5">JCM 4059</strain>
    </source>
</reference>
<evidence type="ECO:0000313" key="5">
    <source>
        <dbReference type="EMBL" id="GHF65580.1"/>
    </source>
</evidence>
<keyword evidence="2" id="KW-0238">DNA-binding</keyword>
<comment type="caution">
    <text evidence="5">The sequence shown here is derived from an EMBL/GenBank/DDBJ whole genome shotgun (WGS) entry which is preliminary data.</text>
</comment>
<dbReference type="Pfam" id="PF12833">
    <property type="entry name" value="HTH_18"/>
    <property type="match status" value="1"/>
</dbReference>
<dbReference type="SMART" id="SM00342">
    <property type="entry name" value="HTH_ARAC"/>
    <property type="match status" value="1"/>
</dbReference>
<dbReference type="InterPro" id="IPR018060">
    <property type="entry name" value="HTH_AraC"/>
</dbReference>
<dbReference type="GO" id="GO:0043565">
    <property type="term" value="F:sequence-specific DNA binding"/>
    <property type="evidence" value="ECO:0007669"/>
    <property type="project" value="InterPro"/>
</dbReference>
<organism evidence="5 6">
    <name type="scientific">Streptomyces mashuensis</name>
    <dbReference type="NCBI Taxonomy" id="33904"/>
    <lineage>
        <taxon>Bacteria</taxon>
        <taxon>Bacillati</taxon>
        <taxon>Actinomycetota</taxon>
        <taxon>Actinomycetes</taxon>
        <taxon>Kitasatosporales</taxon>
        <taxon>Streptomycetaceae</taxon>
        <taxon>Streptomyces</taxon>
    </lineage>
</organism>
<dbReference type="InterPro" id="IPR050204">
    <property type="entry name" value="AraC_XylS_family_regulators"/>
</dbReference>
<dbReference type="InterPro" id="IPR003313">
    <property type="entry name" value="AraC-bd"/>
</dbReference>
<evidence type="ECO:0000256" key="2">
    <source>
        <dbReference type="ARBA" id="ARBA00023125"/>
    </source>
</evidence>
<dbReference type="PANTHER" id="PTHR46796:SF2">
    <property type="entry name" value="TRANSCRIPTIONAL REGULATORY PROTEIN"/>
    <property type="match status" value="1"/>
</dbReference>
<keyword evidence="1" id="KW-0805">Transcription regulation</keyword>
<dbReference type="PANTHER" id="PTHR46796">
    <property type="entry name" value="HTH-TYPE TRANSCRIPTIONAL ACTIVATOR RHAS-RELATED"/>
    <property type="match status" value="1"/>
</dbReference>
<dbReference type="EMBL" id="BNBD01000014">
    <property type="protein sequence ID" value="GHF65580.1"/>
    <property type="molecule type" value="Genomic_DNA"/>
</dbReference>
<keyword evidence="3" id="KW-0804">Transcription</keyword>